<comment type="caution">
    <text evidence="1">The sequence shown here is derived from an EMBL/GenBank/DDBJ whole genome shotgun (WGS) entry which is preliminary data.</text>
</comment>
<dbReference type="AlphaFoldDB" id="A0A9D1DUM5"/>
<sequence length="413" mass="48855">MTIRDNEEMEKNNLLNAMNKASSIEELLDLKWQFTKIFNTRYYTIKASTFYKNVERIAYVNALRNISNIVNDLIKNKSIEEIKDEYNTTLKSIKKMFNLYSKNGAYQDRILEIINKMNVMKESEKINHDLDFLCAKTALQLFIDNDVYNADDAKEKAHVNSTDYSFYLNLLKDKRHPLYCKYHNISTKHKSILYKASYRKKQFNTNKTTEISNYTNIELISILSNKTSLDFINFSSYYNLNNIIFSSILKMNKNLIYEIANNRENTWYIYNYYVSMYRQVAEEVIRDIKMLSKEKFKTPLDLYKYYSNNYNLLYIAKIAKELPNLKNNTLILRYIEKFPSLFEFLDEKSINNIKLKGHIFCLSDVITFTNSDLKNAITDIEEKGMPILKGVLFGSIKRQVDIKNNKVKKKTLC</sequence>
<evidence type="ECO:0000313" key="1">
    <source>
        <dbReference type="EMBL" id="HIR59263.1"/>
    </source>
</evidence>
<organism evidence="1 2">
    <name type="scientific">Candidatus Onthousia excrementipullorum</name>
    <dbReference type="NCBI Taxonomy" id="2840884"/>
    <lineage>
        <taxon>Bacteria</taxon>
        <taxon>Bacillati</taxon>
        <taxon>Bacillota</taxon>
        <taxon>Bacilli</taxon>
        <taxon>Candidatus Onthousia</taxon>
    </lineage>
</organism>
<dbReference type="EMBL" id="DVHC01000044">
    <property type="protein sequence ID" value="HIR59263.1"/>
    <property type="molecule type" value="Genomic_DNA"/>
</dbReference>
<protein>
    <submittedName>
        <fullName evidence="1">Uncharacterized protein</fullName>
    </submittedName>
</protein>
<evidence type="ECO:0000313" key="2">
    <source>
        <dbReference type="Proteomes" id="UP000824232"/>
    </source>
</evidence>
<gene>
    <name evidence="1" type="ORF">IAB38_04360</name>
</gene>
<accession>A0A9D1DUM5</accession>
<dbReference type="Proteomes" id="UP000824232">
    <property type="component" value="Unassembled WGS sequence"/>
</dbReference>
<reference evidence="1" key="2">
    <citation type="journal article" date="2021" name="PeerJ">
        <title>Extensive microbial diversity within the chicken gut microbiome revealed by metagenomics and culture.</title>
        <authorList>
            <person name="Gilroy R."/>
            <person name="Ravi A."/>
            <person name="Getino M."/>
            <person name="Pursley I."/>
            <person name="Horton D.L."/>
            <person name="Alikhan N.F."/>
            <person name="Baker D."/>
            <person name="Gharbi K."/>
            <person name="Hall N."/>
            <person name="Watson M."/>
            <person name="Adriaenssens E.M."/>
            <person name="Foster-Nyarko E."/>
            <person name="Jarju S."/>
            <person name="Secka A."/>
            <person name="Antonio M."/>
            <person name="Oren A."/>
            <person name="Chaudhuri R.R."/>
            <person name="La Ragione R."/>
            <person name="Hildebrand F."/>
            <person name="Pallen M.J."/>
        </authorList>
    </citation>
    <scope>NUCLEOTIDE SEQUENCE</scope>
    <source>
        <strain evidence="1">CHK184-20233</strain>
    </source>
</reference>
<proteinExistence type="predicted"/>
<name>A0A9D1DUM5_9FIRM</name>
<reference evidence="1" key="1">
    <citation type="submission" date="2020-10" db="EMBL/GenBank/DDBJ databases">
        <authorList>
            <person name="Gilroy R."/>
        </authorList>
    </citation>
    <scope>NUCLEOTIDE SEQUENCE</scope>
    <source>
        <strain evidence="1">CHK184-20233</strain>
    </source>
</reference>